<comment type="caution">
    <text evidence="1">The sequence shown here is derived from an EMBL/GenBank/DDBJ whole genome shotgun (WGS) entry which is preliminary data.</text>
</comment>
<feature type="non-terminal residue" evidence="1">
    <location>
        <position position="1"/>
    </location>
</feature>
<sequence>SDPRISTLRPHCSFKNSMAKKLFPETQMLQCLVTNDVLDNEQNYLLNCVEESELEETDNMIEIN</sequence>
<proteinExistence type="predicted"/>
<name>A0AAD9VHI4_9HYME</name>
<reference evidence="1" key="2">
    <citation type="journal article" date="2023" name="Commun. Biol.">
        <title>Intrasexual cuticular hydrocarbon dimorphism in a wasp sheds light on hydrocarbon biosynthesis genes in Hymenoptera.</title>
        <authorList>
            <person name="Moris V.C."/>
            <person name="Podsiadlowski L."/>
            <person name="Martin S."/>
            <person name="Oeyen J.P."/>
            <person name="Donath A."/>
            <person name="Petersen M."/>
            <person name="Wilbrandt J."/>
            <person name="Misof B."/>
            <person name="Liedtke D."/>
            <person name="Thamm M."/>
            <person name="Scheiner R."/>
            <person name="Schmitt T."/>
            <person name="Niehuis O."/>
        </authorList>
    </citation>
    <scope>NUCLEOTIDE SEQUENCE</scope>
    <source>
        <strain evidence="1">GBR_01_08_01A</strain>
    </source>
</reference>
<evidence type="ECO:0000313" key="1">
    <source>
        <dbReference type="EMBL" id="KAK2574801.1"/>
    </source>
</evidence>
<gene>
    <name evidence="1" type="ORF">KPH14_013042</name>
</gene>
<organism evidence="1 2">
    <name type="scientific">Odynerus spinipes</name>
    <dbReference type="NCBI Taxonomy" id="1348599"/>
    <lineage>
        <taxon>Eukaryota</taxon>
        <taxon>Metazoa</taxon>
        <taxon>Ecdysozoa</taxon>
        <taxon>Arthropoda</taxon>
        <taxon>Hexapoda</taxon>
        <taxon>Insecta</taxon>
        <taxon>Pterygota</taxon>
        <taxon>Neoptera</taxon>
        <taxon>Endopterygota</taxon>
        <taxon>Hymenoptera</taxon>
        <taxon>Apocrita</taxon>
        <taxon>Aculeata</taxon>
        <taxon>Vespoidea</taxon>
        <taxon>Vespidae</taxon>
        <taxon>Eumeninae</taxon>
        <taxon>Odynerus</taxon>
    </lineage>
</organism>
<evidence type="ECO:0000313" key="2">
    <source>
        <dbReference type="Proteomes" id="UP001258017"/>
    </source>
</evidence>
<dbReference type="EMBL" id="JAIFRP010004853">
    <property type="protein sequence ID" value="KAK2574801.1"/>
    <property type="molecule type" value="Genomic_DNA"/>
</dbReference>
<dbReference type="AlphaFoldDB" id="A0AAD9VHI4"/>
<keyword evidence="2" id="KW-1185">Reference proteome</keyword>
<protein>
    <submittedName>
        <fullName evidence="1">Uncharacterized protein</fullName>
    </submittedName>
</protein>
<dbReference type="Proteomes" id="UP001258017">
    <property type="component" value="Unassembled WGS sequence"/>
</dbReference>
<reference evidence="1" key="1">
    <citation type="submission" date="2021-08" db="EMBL/GenBank/DDBJ databases">
        <authorList>
            <person name="Misof B."/>
            <person name="Oliver O."/>
            <person name="Podsiadlowski L."/>
            <person name="Donath A."/>
            <person name="Peters R."/>
            <person name="Mayer C."/>
            <person name="Rust J."/>
            <person name="Gunkel S."/>
            <person name="Lesny P."/>
            <person name="Martin S."/>
            <person name="Oeyen J.P."/>
            <person name="Petersen M."/>
            <person name="Panagiotis P."/>
            <person name="Wilbrandt J."/>
            <person name="Tanja T."/>
        </authorList>
    </citation>
    <scope>NUCLEOTIDE SEQUENCE</scope>
    <source>
        <strain evidence="1">GBR_01_08_01A</strain>
        <tissue evidence="1">Thorax + abdomen</tissue>
    </source>
</reference>
<accession>A0AAD9VHI4</accession>